<keyword evidence="10" id="KW-1185">Reference proteome</keyword>
<evidence type="ECO:0000256" key="1">
    <source>
        <dbReference type="ARBA" id="ARBA00004496"/>
    </source>
</evidence>
<evidence type="ECO:0000313" key="10">
    <source>
        <dbReference type="Proteomes" id="UP000248706"/>
    </source>
</evidence>
<evidence type="ECO:0000256" key="2">
    <source>
        <dbReference type="ARBA" id="ARBA00022448"/>
    </source>
</evidence>
<sequence length="133" mass="13991">MIGVVLVSHGSLAAGLKDAVEMIAGPQEHFVAIGMPAGGSLEQLKREVEAAVHKVMCDGEVLILIDILGGNPASASLQLALQGTQVICGVNLPMLLEILVQREYMSLRDLTPIAIQAAKEGVINLTQRLADRG</sequence>
<evidence type="ECO:0000256" key="5">
    <source>
        <dbReference type="ARBA" id="ARBA00022679"/>
    </source>
</evidence>
<keyword evidence="3" id="KW-0963">Cytoplasm</keyword>
<feature type="domain" description="PTS EIIA type-4" evidence="8">
    <location>
        <begin position="1"/>
        <end position="122"/>
    </location>
</feature>
<accession>A0A328V9Z1</accession>
<protein>
    <submittedName>
        <fullName evidence="9">PTS mannose transporter subunit IIC</fullName>
    </submittedName>
</protein>
<dbReference type="OrthoDB" id="9799827at2"/>
<evidence type="ECO:0000313" key="9">
    <source>
        <dbReference type="EMBL" id="RAQ94378.1"/>
    </source>
</evidence>
<dbReference type="GO" id="GO:0016301">
    <property type="term" value="F:kinase activity"/>
    <property type="evidence" value="ECO:0007669"/>
    <property type="project" value="UniProtKB-KW"/>
</dbReference>
<name>A0A328V9Z1_9CHLR</name>
<dbReference type="Pfam" id="PF03610">
    <property type="entry name" value="EIIA-man"/>
    <property type="match status" value="1"/>
</dbReference>
<keyword evidence="5" id="KW-0808">Transferase</keyword>
<dbReference type="AlphaFoldDB" id="A0A328V9Z1"/>
<evidence type="ECO:0000256" key="6">
    <source>
        <dbReference type="ARBA" id="ARBA00022683"/>
    </source>
</evidence>
<dbReference type="Proteomes" id="UP000248706">
    <property type="component" value="Unassembled WGS sequence"/>
</dbReference>
<evidence type="ECO:0000256" key="4">
    <source>
        <dbReference type="ARBA" id="ARBA00022597"/>
    </source>
</evidence>
<comment type="subcellular location">
    <subcellularLocation>
        <location evidence="1">Cytoplasm</location>
    </subcellularLocation>
</comment>
<dbReference type="InterPro" id="IPR033887">
    <property type="entry name" value="PTS_IIA_man"/>
</dbReference>
<comment type="caution">
    <text evidence="9">The sequence shown here is derived from an EMBL/GenBank/DDBJ whole genome shotgun (WGS) entry which is preliminary data.</text>
</comment>
<dbReference type="SUPFAM" id="SSF53062">
    <property type="entry name" value="PTS system fructose IIA component-like"/>
    <property type="match status" value="1"/>
</dbReference>
<gene>
    <name evidence="9" type="ORF">A4R35_02460</name>
</gene>
<dbReference type="InterPro" id="IPR051471">
    <property type="entry name" value="Bacterial_PTS_sugar_comp"/>
</dbReference>
<dbReference type="GO" id="GO:0009401">
    <property type="term" value="P:phosphoenolpyruvate-dependent sugar phosphotransferase system"/>
    <property type="evidence" value="ECO:0007669"/>
    <property type="project" value="UniProtKB-KW"/>
</dbReference>
<keyword evidence="6" id="KW-0598">Phosphotransferase system</keyword>
<dbReference type="CDD" id="cd00006">
    <property type="entry name" value="PTS_IIA_man"/>
    <property type="match status" value="1"/>
</dbReference>
<dbReference type="PANTHER" id="PTHR33799">
    <property type="entry name" value="PTS PERMEASE-RELATED-RELATED"/>
    <property type="match status" value="1"/>
</dbReference>
<reference evidence="9 10" key="1">
    <citation type="submission" date="2016-08" db="EMBL/GenBank/DDBJ databases">
        <title>Analysis of Carbohydrate Active Enzymes in Thermogemmatispora T81 Reveals Carbohydrate Degradation Ability.</title>
        <authorList>
            <person name="Tomazini A."/>
            <person name="Lal S."/>
            <person name="Stott M."/>
            <person name="Henrissat B."/>
            <person name="Polikarpov I."/>
            <person name="Sparling R."/>
            <person name="Levin D.B."/>
        </authorList>
    </citation>
    <scope>NUCLEOTIDE SEQUENCE [LARGE SCALE GENOMIC DNA]</scope>
    <source>
        <strain evidence="9 10">T81</strain>
    </source>
</reference>
<dbReference type="RefSeq" id="WP_112426230.1">
    <property type="nucleotide sequence ID" value="NZ_MCIF01000002.1"/>
</dbReference>
<dbReference type="GO" id="GO:0005737">
    <property type="term" value="C:cytoplasm"/>
    <property type="evidence" value="ECO:0007669"/>
    <property type="project" value="UniProtKB-SubCell"/>
</dbReference>
<keyword evidence="4" id="KW-0762">Sugar transport</keyword>
<keyword evidence="2" id="KW-0813">Transport</keyword>
<dbReference type="InterPro" id="IPR036662">
    <property type="entry name" value="PTS_EIIA_man-typ_sf"/>
</dbReference>
<dbReference type="EMBL" id="MCIF01000002">
    <property type="protein sequence ID" value="RAQ94378.1"/>
    <property type="molecule type" value="Genomic_DNA"/>
</dbReference>
<keyword evidence="7" id="KW-0418">Kinase</keyword>
<dbReference type="GO" id="GO:0016020">
    <property type="term" value="C:membrane"/>
    <property type="evidence" value="ECO:0007669"/>
    <property type="project" value="InterPro"/>
</dbReference>
<evidence type="ECO:0000256" key="3">
    <source>
        <dbReference type="ARBA" id="ARBA00022490"/>
    </source>
</evidence>
<dbReference type="PROSITE" id="PS51096">
    <property type="entry name" value="PTS_EIIA_TYPE_4"/>
    <property type="match status" value="1"/>
</dbReference>
<proteinExistence type="predicted"/>
<dbReference type="PANTHER" id="PTHR33799:SF1">
    <property type="entry name" value="PTS SYSTEM MANNOSE-SPECIFIC EIIAB COMPONENT-RELATED"/>
    <property type="match status" value="1"/>
</dbReference>
<organism evidence="9 10">
    <name type="scientific">Thermogemmatispora tikiterensis</name>
    <dbReference type="NCBI Taxonomy" id="1825093"/>
    <lineage>
        <taxon>Bacteria</taxon>
        <taxon>Bacillati</taxon>
        <taxon>Chloroflexota</taxon>
        <taxon>Ktedonobacteria</taxon>
        <taxon>Thermogemmatisporales</taxon>
        <taxon>Thermogemmatisporaceae</taxon>
        <taxon>Thermogemmatispora</taxon>
    </lineage>
</organism>
<dbReference type="InterPro" id="IPR004701">
    <property type="entry name" value="PTS_EIIA_man-typ"/>
</dbReference>
<dbReference type="Gene3D" id="3.40.50.510">
    <property type="entry name" value="Phosphotransferase system, mannose-type IIA component"/>
    <property type="match status" value="1"/>
</dbReference>
<evidence type="ECO:0000256" key="7">
    <source>
        <dbReference type="ARBA" id="ARBA00022777"/>
    </source>
</evidence>
<evidence type="ECO:0000259" key="8">
    <source>
        <dbReference type="PROSITE" id="PS51096"/>
    </source>
</evidence>